<dbReference type="Proteomes" id="UP001196413">
    <property type="component" value="Unassembled WGS sequence"/>
</dbReference>
<accession>A0AAD5QUF6</accession>
<reference evidence="2" key="1">
    <citation type="submission" date="2021-06" db="EMBL/GenBank/DDBJ databases">
        <title>Parelaphostrongylus tenuis whole genome reference sequence.</title>
        <authorList>
            <person name="Garwood T.J."/>
            <person name="Larsen P.A."/>
            <person name="Fountain-Jones N.M."/>
            <person name="Garbe J.R."/>
            <person name="Macchietto M.G."/>
            <person name="Kania S.A."/>
            <person name="Gerhold R.W."/>
            <person name="Richards J.E."/>
            <person name="Wolf T.M."/>
        </authorList>
    </citation>
    <scope>NUCLEOTIDE SEQUENCE</scope>
    <source>
        <strain evidence="2">MNPRO001-30</strain>
        <tissue evidence="2">Meninges</tissue>
    </source>
</reference>
<evidence type="ECO:0000313" key="2">
    <source>
        <dbReference type="EMBL" id="KAJ1359786.1"/>
    </source>
</evidence>
<name>A0AAD5QUF6_PARTN</name>
<gene>
    <name evidence="2" type="ORF">KIN20_018589</name>
</gene>
<evidence type="ECO:0000256" key="1">
    <source>
        <dbReference type="SAM" id="MobiDB-lite"/>
    </source>
</evidence>
<evidence type="ECO:0000313" key="3">
    <source>
        <dbReference type="Proteomes" id="UP001196413"/>
    </source>
</evidence>
<keyword evidence="3" id="KW-1185">Reference proteome</keyword>
<comment type="caution">
    <text evidence="2">The sequence shown here is derived from an EMBL/GenBank/DDBJ whole genome shotgun (WGS) entry which is preliminary data.</text>
</comment>
<proteinExistence type="predicted"/>
<sequence length="256" mass="28279">MDTLSGDGDTPSHKMLLKLRTFLGDVNMSPRVTPSNAVSGDHEKTSAETNSYEVCKSFGARREHLQADPADGDADHVINYVVDMVIDHISIGLCRSADHVYEQAEQKTSKESCSTHVEESSSTSFVNVGLTLEEAESSGTVVHLVIDRHMTNSCRDVHGKCRRYVGPTVSAILEIKAFSSHDVGCDAPNKPCPTSALFNLSVKGANRSFDSIPQECLPRDVYASSEDVIDIQKTAEHYSFEEEDFTFFQHRVPYFL</sequence>
<dbReference type="EMBL" id="JAHQIW010003705">
    <property type="protein sequence ID" value="KAJ1359786.1"/>
    <property type="molecule type" value="Genomic_DNA"/>
</dbReference>
<dbReference type="AlphaFoldDB" id="A0AAD5QUF6"/>
<protein>
    <submittedName>
        <fullName evidence="2">Uncharacterized protein</fullName>
    </submittedName>
</protein>
<organism evidence="2 3">
    <name type="scientific">Parelaphostrongylus tenuis</name>
    <name type="common">Meningeal worm</name>
    <dbReference type="NCBI Taxonomy" id="148309"/>
    <lineage>
        <taxon>Eukaryota</taxon>
        <taxon>Metazoa</taxon>
        <taxon>Ecdysozoa</taxon>
        <taxon>Nematoda</taxon>
        <taxon>Chromadorea</taxon>
        <taxon>Rhabditida</taxon>
        <taxon>Rhabditina</taxon>
        <taxon>Rhabditomorpha</taxon>
        <taxon>Strongyloidea</taxon>
        <taxon>Metastrongylidae</taxon>
        <taxon>Parelaphostrongylus</taxon>
    </lineage>
</organism>
<feature type="region of interest" description="Disordered" evidence="1">
    <location>
        <begin position="30"/>
        <end position="50"/>
    </location>
</feature>